<dbReference type="GO" id="GO:0046872">
    <property type="term" value="F:metal ion binding"/>
    <property type="evidence" value="ECO:0007669"/>
    <property type="project" value="InterPro"/>
</dbReference>
<sequence length="146" mass="15653">MKKVILSVAVIVAMGLTSCKNETKKVEETTTTEVSKEIAMTDLSFGVRGNCGMCKTTIEKAANGVEGVASANWDVDKKKIDVSFDSSKTDAMAIHNAIAASGYDTEKVAGNEEAYDSLPGCCKYDHNMAMNQSGEIKADDHSNHDH</sequence>
<dbReference type="Proteomes" id="UP000295714">
    <property type="component" value="Unassembled WGS sequence"/>
</dbReference>
<dbReference type="PROSITE" id="PS50846">
    <property type="entry name" value="HMA_2"/>
    <property type="match status" value="1"/>
</dbReference>
<proteinExistence type="predicted"/>
<dbReference type="EMBL" id="SMGI01000001">
    <property type="protein sequence ID" value="TCK69424.1"/>
    <property type="molecule type" value="Genomic_DNA"/>
</dbReference>
<evidence type="ECO:0000313" key="2">
    <source>
        <dbReference type="EMBL" id="TCK69424.1"/>
    </source>
</evidence>
<dbReference type="AlphaFoldDB" id="A0A4R1KW87"/>
<organism evidence="2 3">
    <name type="scientific">Winogradskyella wandonensis</name>
    <dbReference type="NCBI Taxonomy" id="1442586"/>
    <lineage>
        <taxon>Bacteria</taxon>
        <taxon>Pseudomonadati</taxon>
        <taxon>Bacteroidota</taxon>
        <taxon>Flavobacteriia</taxon>
        <taxon>Flavobacteriales</taxon>
        <taxon>Flavobacteriaceae</taxon>
        <taxon>Winogradskyella</taxon>
    </lineage>
</organism>
<dbReference type="Gene3D" id="3.30.70.100">
    <property type="match status" value="1"/>
</dbReference>
<evidence type="ECO:0000259" key="1">
    <source>
        <dbReference type="PROSITE" id="PS50846"/>
    </source>
</evidence>
<name>A0A4R1KW87_9FLAO</name>
<keyword evidence="3" id="KW-1185">Reference proteome</keyword>
<reference evidence="2 3" key="1">
    <citation type="journal article" date="2015" name="Stand. Genomic Sci.">
        <title>Genomic Encyclopedia of Bacterial and Archaeal Type Strains, Phase III: the genomes of soil and plant-associated and newly described type strains.</title>
        <authorList>
            <person name="Whitman W.B."/>
            <person name="Woyke T."/>
            <person name="Klenk H.P."/>
            <person name="Zhou Y."/>
            <person name="Lilburn T.G."/>
            <person name="Beck B.J."/>
            <person name="De Vos P."/>
            <person name="Vandamme P."/>
            <person name="Eisen J.A."/>
            <person name="Garrity G."/>
            <person name="Hugenholtz P."/>
            <person name="Kyrpides N.C."/>
        </authorList>
    </citation>
    <scope>NUCLEOTIDE SEQUENCE [LARGE SCALE GENOMIC DNA]</scope>
    <source>
        <strain evidence="2 3">CECT 8445</strain>
    </source>
</reference>
<protein>
    <submittedName>
        <fullName evidence="2">Copper chaperone CopZ</fullName>
    </submittedName>
</protein>
<evidence type="ECO:0000313" key="3">
    <source>
        <dbReference type="Proteomes" id="UP000295714"/>
    </source>
</evidence>
<feature type="domain" description="HMA" evidence="1">
    <location>
        <begin position="34"/>
        <end position="106"/>
    </location>
</feature>
<gene>
    <name evidence="2" type="ORF">DFQ05_0945</name>
</gene>
<comment type="caution">
    <text evidence="2">The sequence shown here is derived from an EMBL/GenBank/DDBJ whole genome shotgun (WGS) entry which is preliminary data.</text>
</comment>
<dbReference type="InterPro" id="IPR006121">
    <property type="entry name" value="HMA_dom"/>
</dbReference>
<dbReference type="CDD" id="cd00371">
    <property type="entry name" value="HMA"/>
    <property type="match status" value="1"/>
</dbReference>
<dbReference type="InterPro" id="IPR036163">
    <property type="entry name" value="HMA_dom_sf"/>
</dbReference>
<dbReference type="OrthoDB" id="5513217at2"/>
<dbReference type="SUPFAM" id="SSF55008">
    <property type="entry name" value="HMA, heavy metal-associated domain"/>
    <property type="match status" value="1"/>
</dbReference>
<accession>A0A4R1KW87</accession>
<dbReference type="PROSITE" id="PS51257">
    <property type="entry name" value="PROKAR_LIPOPROTEIN"/>
    <property type="match status" value="1"/>
</dbReference>
<dbReference type="Pfam" id="PF00403">
    <property type="entry name" value="HMA"/>
    <property type="match status" value="1"/>
</dbReference>
<dbReference type="RefSeq" id="WP_132704042.1">
    <property type="nucleotide sequence ID" value="NZ_SMGI01000001.1"/>
</dbReference>